<sequence length="52" mass="6172">MECRILHRSTMKDCFIFRTIVMLFARKRVKDVARRLDFIGALTHHSPRSPIT</sequence>
<evidence type="ECO:0000313" key="2">
    <source>
        <dbReference type="Proteomes" id="UP000239340"/>
    </source>
</evidence>
<proteinExistence type="predicted"/>
<reference evidence="1 2" key="1">
    <citation type="submission" date="2017-10" db="EMBL/GenBank/DDBJ databases">
        <title>Analysis of the genome sequences of Rhizobium populations associated to common bean (phaseolus vulgaris).</title>
        <authorList>
            <person name="Bustos P."/>
            <person name="Santamaria R.I."/>
            <person name="Miranda-Sanchez F."/>
            <person name="Perez-Carrascal O."/>
            <person name="Juarez S."/>
            <person name="Lozano L."/>
            <person name="Martinez-Flores I."/>
            <person name="Vinuesa P."/>
            <person name="Martinez-Romero E."/>
            <person name="Cevallos M.A."/>
            <person name="Romero D."/>
            <person name="Davila G."/>
            <person name="Gonzalez V."/>
        </authorList>
    </citation>
    <scope>NUCLEOTIDE SEQUENCE [LARGE SCALE GENOMIC DNA]</scope>
    <source>
        <strain evidence="1 2">NXT3</strain>
    </source>
</reference>
<dbReference type="Proteomes" id="UP000239340">
    <property type="component" value="Chromosome"/>
</dbReference>
<accession>A0A2L0H3Q1</accession>
<gene>
    <name evidence="1" type="ORF">NXT3_CH01482</name>
</gene>
<organism evidence="1 2">
    <name type="scientific">Rhizobium fredii</name>
    <name type="common">Sinorhizobium fredii</name>
    <dbReference type="NCBI Taxonomy" id="380"/>
    <lineage>
        <taxon>Bacteria</taxon>
        <taxon>Pseudomonadati</taxon>
        <taxon>Pseudomonadota</taxon>
        <taxon>Alphaproteobacteria</taxon>
        <taxon>Hyphomicrobiales</taxon>
        <taxon>Rhizobiaceae</taxon>
        <taxon>Sinorhizobium/Ensifer group</taxon>
        <taxon>Sinorhizobium</taxon>
    </lineage>
</organism>
<name>A0A2L0H3Q1_RHIFR</name>
<protein>
    <submittedName>
        <fullName evidence="1">Uncharacterized protein</fullName>
    </submittedName>
</protein>
<evidence type="ECO:0000313" key="1">
    <source>
        <dbReference type="EMBL" id="AUX76064.1"/>
    </source>
</evidence>
<dbReference type="AlphaFoldDB" id="A0A2L0H3Q1"/>
<dbReference type="EMBL" id="CP024307">
    <property type="protein sequence ID" value="AUX76064.1"/>
    <property type="molecule type" value="Genomic_DNA"/>
</dbReference>